<keyword evidence="4" id="KW-1185">Reference proteome</keyword>
<reference evidence="3 4" key="1">
    <citation type="journal article" date="2021" name="BMC Biol.">
        <title>Horizontally acquired antibacterial genes associated with adaptive radiation of ladybird beetles.</title>
        <authorList>
            <person name="Li H.S."/>
            <person name="Tang X.F."/>
            <person name="Huang Y.H."/>
            <person name="Xu Z.Y."/>
            <person name="Chen M.L."/>
            <person name="Du X.Y."/>
            <person name="Qiu B.Y."/>
            <person name="Chen P.T."/>
            <person name="Zhang W."/>
            <person name="Slipinski A."/>
            <person name="Escalona H.E."/>
            <person name="Waterhouse R.M."/>
            <person name="Zwick A."/>
            <person name="Pang H."/>
        </authorList>
    </citation>
    <scope>NUCLEOTIDE SEQUENCE [LARGE SCALE GENOMIC DNA]</scope>
    <source>
        <strain evidence="3">SYSU2018</strain>
    </source>
</reference>
<feature type="region of interest" description="Disordered" evidence="2">
    <location>
        <begin position="734"/>
        <end position="758"/>
    </location>
</feature>
<dbReference type="EMBL" id="JABFTP020000144">
    <property type="protein sequence ID" value="KAL3281245.1"/>
    <property type="molecule type" value="Genomic_DNA"/>
</dbReference>
<protein>
    <submittedName>
        <fullName evidence="3">Uncharacterized protein</fullName>
    </submittedName>
</protein>
<dbReference type="Proteomes" id="UP001516400">
    <property type="component" value="Unassembled WGS sequence"/>
</dbReference>
<feature type="coiled-coil region" evidence="1">
    <location>
        <begin position="1466"/>
        <end position="1591"/>
    </location>
</feature>
<keyword evidence="1" id="KW-0175">Coiled coil</keyword>
<sequence>MRRILELNEENRALNNMINVMKSNQEYRITMDPPSDSEPMSSDSEFCDGGSENCVCHASTRRKRISCREKFGYHAEDIPDLTKLARTICVCRESNNTRTLPKEKSESPPFIDVFKRSEKEKFISDSSSTVCNDDVSPSHITDSSTVNPLRARGGNDNNIRCPAETFPNYDYSQIMEECFDHTCPNKEEATNTYPEETVLLCDPNEISIQCVNVACPSEGCAEFKGQFEKPPDCREETCLNVTCFEEQAREHEAQLGPSPKCHEDTCYNILCHQEPSPMGAYPDRNMTVAGGQNTLDAQIDSFFPITCNDNTCTVQECSAGPGYNMKLTTPGDTYDFPITCNDDNCQSPGCMAHGGGVAYPSYPAQQTELKLPTGEEFFTPLTSVVASKEHTQQNCICINNYNRQTGQSCPCILLPPGRTDITIQSVGPATNRIPSTCICTTPEACQLDTFSPQSVPPVISIYSAQGNAPGIEQHSSSFARGKASEGHGSCARGICETCACMRFPSTDGRPLTGVPTATSKPISRPATAPAYQEVKTATTISGACAICGCNLTPCGIISEKTDIGTVARPLVKDAGIDVQVAPPEELKSDRLIYTEAIPPAEISQASPFVESRKFIAPADITRVDTSDLCPDEICQVPCSCKVVPSEEYIEPPGDLSDRKTTPGGAIESDQQMSLQTAEFTPDKKIGPVDVKEASPSMKEGAPGNTLSPIGDYPCPDALCHTPCVCKVVPSEDNFDGPDVDSRKPQPGGKATIKETGADPCEPVCSCEPDDESKGASHIFVPDEKPKVDEKHSAVISVKPSGTEEVCSAVCSVAASDKPSAVIGEKPSGPEEVCSAVCSVAASDKPSAVIGEKPSGLEEVCSAVCSVAASDKPPAVIGEKPSGTEEVCSAVCSVAASDKPSALIGEKPSGIAEVCEQCSVATTDKFPIVVSQPSDIQDRGVKAPQRVVESNRTIIRCICKSKYCRIIPDPDNPNQNLCVDAVPSNITPENGCVCNPCTANGSCSDPSSSEGSRPECTYPVVPCEGGCTDDMNPKQNAIRPTEAVFTVNPVQEVTKSKFLANMELVSKYTSTLTSRKDLSKEEEYAGLSRKEIDRSTKARYVSPRKAASKYGIQDNYVSDDEYYEKTNDNADLKLHIADLKSKLLDAEDKIEELKTIKRYSDKDNNMALIAKYSDEIEDLKKALKWSKKEKEEYEFLKQKVKLLEQGRGDTENITSNLQTAVGLYVNTIKLLESSEQKLREEVDQYRLINKSMQEALISSRQETQETKRQLLEDMGEQTWQNFMLQIENVEIQHTNLIYESQIHKNQKLYHQLMELNYDLEVEHVNTLQDLSMLESQFHKYKSLLKLQEEDKTVMKTQLKKLSKKNKCYEEVVQFFKEEMSVMSDELFTLQEVLNATNVCSQEENNKLINAILQLRRINDRLVGHLCAIEKQVVLENQINQINEARINELQHIIGAKNNDLSQHDEIIHDMRRKLSNATKQNADLKKTIKNLTDTVIEIQEGIKSVERDQHKNKDDVTAVESKICLANGDLEEIKVCMEQKNKKILELENQLKSQDVALVLATKELAMLKEKKVDSKELINSLKEQLSTSEKKNRQIVGDYQVIAKQLQDYTNLDHMKNYEINHYKSLVDEMRMSLIQLNTGLEKCEATNIHFYEDLGNSDRLRGLVQHKKSNLSVVFEELKQSMADMKRRLSDADFKGGLIEEELLKVKESHMSQLQEEVSQTQKELETKILSYIEEQARLNQIVEKQKLEIEELKKELEKEKEICMCKRSVSDLKNEKMNSNAQMELSHLKSELNKSLQRQRLLNEENDKIHTQMINLRKKLTMIEHVYEVLKQEHEESKMQLKKTLREKEYMGHKNQELTKTIEQMKSTHDQLEKQCRYNSDFVRNLELELSEAQVERDDVTAEAQNLVRVVKMWLQEQSNINGQISGKFRTYSDNIDSLKQTMMKHMSDEKSWVKTPMQQPFSQRRYATHTNRRSLSPTPTKTRKSDRSSADGRYRPSSPWRCLSAYMDEDFLTEDTHSHRSNLLRNISYDSNSSPYSSRSPSPRSNSLQAEEEMDEMNLNDWFSPNYKETDTDADDGEDDSFVNKVQMMTVQVQEANKRWQQKMNREYLSKSRANNK</sequence>
<evidence type="ECO:0000256" key="1">
    <source>
        <dbReference type="SAM" id="Coils"/>
    </source>
</evidence>
<accession>A0ABD2NRI6</accession>
<feature type="compositionally biased region" description="Low complexity" evidence="2">
    <location>
        <begin position="2031"/>
        <end position="2050"/>
    </location>
</feature>
<proteinExistence type="predicted"/>
<evidence type="ECO:0000313" key="3">
    <source>
        <dbReference type="EMBL" id="KAL3281245.1"/>
    </source>
</evidence>
<feature type="region of interest" description="Disordered" evidence="2">
    <location>
        <begin position="2029"/>
        <end position="2083"/>
    </location>
</feature>
<feature type="compositionally biased region" description="Basic and acidic residues" evidence="2">
    <location>
        <begin position="1986"/>
        <end position="1997"/>
    </location>
</feature>
<feature type="coiled-coil region" evidence="1">
    <location>
        <begin position="1343"/>
        <end position="1377"/>
    </location>
</feature>
<evidence type="ECO:0000256" key="2">
    <source>
        <dbReference type="SAM" id="MobiDB-lite"/>
    </source>
</evidence>
<organism evidence="3 4">
    <name type="scientific">Cryptolaemus montrouzieri</name>
    <dbReference type="NCBI Taxonomy" id="559131"/>
    <lineage>
        <taxon>Eukaryota</taxon>
        <taxon>Metazoa</taxon>
        <taxon>Ecdysozoa</taxon>
        <taxon>Arthropoda</taxon>
        <taxon>Hexapoda</taxon>
        <taxon>Insecta</taxon>
        <taxon>Pterygota</taxon>
        <taxon>Neoptera</taxon>
        <taxon>Endopterygota</taxon>
        <taxon>Coleoptera</taxon>
        <taxon>Polyphaga</taxon>
        <taxon>Cucujiformia</taxon>
        <taxon>Coccinelloidea</taxon>
        <taxon>Coccinellidae</taxon>
        <taxon>Scymninae</taxon>
        <taxon>Scymnini</taxon>
        <taxon>Cryptolaemus</taxon>
    </lineage>
</organism>
<feature type="coiled-coil region" evidence="1">
    <location>
        <begin position="1705"/>
        <end position="1912"/>
    </location>
</feature>
<name>A0ABD2NRI6_9CUCU</name>
<feature type="coiled-coil region" evidence="1">
    <location>
        <begin position="1128"/>
        <end position="1254"/>
    </location>
</feature>
<gene>
    <name evidence="3" type="ORF">HHI36_004458</name>
</gene>
<comment type="caution">
    <text evidence="3">The sequence shown here is derived from an EMBL/GenBank/DDBJ whole genome shotgun (WGS) entry which is preliminary data.</text>
</comment>
<feature type="region of interest" description="Disordered" evidence="2">
    <location>
        <begin position="1952"/>
        <end position="2000"/>
    </location>
</feature>
<evidence type="ECO:0000313" key="4">
    <source>
        <dbReference type="Proteomes" id="UP001516400"/>
    </source>
</evidence>